<dbReference type="AlphaFoldDB" id="A0AB39Q7X0"/>
<dbReference type="RefSeq" id="WP_369173118.1">
    <property type="nucleotide sequence ID" value="NZ_CP163439.1"/>
</dbReference>
<accession>A0AB39Q7X0</accession>
<evidence type="ECO:0000313" key="1">
    <source>
        <dbReference type="EMBL" id="XDQ38421.1"/>
    </source>
</evidence>
<protein>
    <submittedName>
        <fullName evidence="1">Uncharacterized protein</fullName>
    </submittedName>
</protein>
<dbReference type="EMBL" id="CP163439">
    <property type="protein sequence ID" value="XDQ38421.1"/>
    <property type="molecule type" value="Genomic_DNA"/>
</dbReference>
<proteinExistence type="predicted"/>
<organism evidence="1">
    <name type="scientific">Streptomyces sp. R28</name>
    <dbReference type="NCBI Taxonomy" id="3238628"/>
    <lineage>
        <taxon>Bacteria</taxon>
        <taxon>Bacillati</taxon>
        <taxon>Actinomycetota</taxon>
        <taxon>Actinomycetes</taxon>
        <taxon>Kitasatosporales</taxon>
        <taxon>Streptomycetaceae</taxon>
        <taxon>Streptomyces</taxon>
    </lineage>
</organism>
<reference evidence="1" key="1">
    <citation type="submission" date="2024-07" db="EMBL/GenBank/DDBJ databases">
        <authorList>
            <person name="Yu S.T."/>
        </authorList>
    </citation>
    <scope>NUCLEOTIDE SEQUENCE</scope>
    <source>
        <strain evidence="1">R28</strain>
    </source>
</reference>
<sequence>MTAVDTEEFVEIWRRILAPSGISWVLFENGTCVLLKEPEGELAGQAVEILGDFGPVRAGGPAGDFNVLQLKDGTGWLVTGHHPDVVTYVALDEPADPSHLAVGIHGRIKRRQDGTALCVVHVEDRRPSTD</sequence>
<gene>
    <name evidence="1" type="ORF">AB5J49_36510</name>
</gene>
<name>A0AB39Q7X0_9ACTN</name>